<evidence type="ECO:0000313" key="2">
    <source>
        <dbReference type="EMBL" id="KAK0731075.1"/>
    </source>
</evidence>
<sequence>MTYPVQPYPLWTFFVLPLNAPIPLSAIYPSPFTSTWRIRKVKLLKPALSSSPLSPNAQVLKAPTAPLRRPSKKATTPPKRSSISTLPPCSSPYLLTSSSRSRSPFLVSRPLFPVSCHPAQPVTAALDESYTRNPIRSIPSLR</sequence>
<gene>
    <name evidence="2" type="ORF">B0H67DRAFT_59062</name>
</gene>
<dbReference type="AlphaFoldDB" id="A0AA40E8S0"/>
<protein>
    <submittedName>
        <fullName evidence="2">Uncharacterized protein</fullName>
    </submittedName>
</protein>
<name>A0AA40E8S0_9PEZI</name>
<evidence type="ECO:0000256" key="1">
    <source>
        <dbReference type="SAM" id="MobiDB-lite"/>
    </source>
</evidence>
<organism evidence="2 3">
    <name type="scientific">Lasiosphaeris hirsuta</name>
    <dbReference type="NCBI Taxonomy" id="260670"/>
    <lineage>
        <taxon>Eukaryota</taxon>
        <taxon>Fungi</taxon>
        <taxon>Dikarya</taxon>
        <taxon>Ascomycota</taxon>
        <taxon>Pezizomycotina</taxon>
        <taxon>Sordariomycetes</taxon>
        <taxon>Sordariomycetidae</taxon>
        <taxon>Sordariales</taxon>
        <taxon>Lasiosphaeriaceae</taxon>
        <taxon>Lasiosphaeris</taxon>
    </lineage>
</organism>
<evidence type="ECO:0000313" key="3">
    <source>
        <dbReference type="Proteomes" id="UP001172102"/>
    </source>
</evidence>
<accession>A0AA40E8S0</accession>
<dbReference type="EMBL" id="JAUKUA010000001">
    <property type="protein sequence ID" value="KAK0731075.1"/>
    <property type="molecule type" value="Genomic_DNA"/>
</dbReference>
<dbReference type="Proteomes" id="UP001172102">
    <property type="component" value="Unassembled WGS sequence"/>
</dbReference>
<comment type="caution">
    <text evidence="2">The sequence shown here is derived from an EMBL/GenBank/DDBJ whole genome shotgun (WGS) entry which is preliminary data.</text>
</comment>
<feature type="region of interest" description="Disordered" evidence="1">
    <location>
        <begin position="48"/>
        <end position="98"/>
    </location>
</feature>
<proteinExistence type="predicted"/>
<keyword evidence="3" id="KW-1185">Reference proteome</keyword>
<feature type="compositionally biased region" description="Low complexity" evidence="1">
    <location>
        <begin position="84"/>
        <end position="98"/>
    </location>
</feature>
<reference evidence="2" key="1">
    <citation type="submission" date="2023-06" db="EMBL/GenBank/DDBJ databases">
        <title>Genome-scale phylogeny and comparative genomics of the fungal order Sordariales.</title>
        <authorList>
            <consortium name="Lawrence Berkeley National Laboratory"/>
            <person name="Hensen N."/>
            <person name="Bonometti L."/>
            <person name="Westerberg I."/>
            <person name="Brannstrom I.O."/>
            <person name="Guillou S."/>
            <person name="Cros-Aarteil S."/>
            <person name="Calhoun S."/>
            <person name="Haridas S."/>
            <person name="Kuo A."/>
            <person name="Mondo S."/>
            <person name="Pangilinan J."/>
            <person name="Riley R."/>
            <person name="Labutti K."/>
            <person name="Andreopoulos B."/>
            <person name="Lipzen A."/>
            <person name="Chen C."/>
            <person name="Yanf M."/>
            <person name="Daum C."/>
            <person name="Ng V."/>
            <person name="Clum A."/>
            <person name="Steindorff A."/>
            <person name="Ohm R."/>
            <person name="Martin F."/>
            <person name="Silar P."/>
            <person name="Natvig D."/>
            <person name="Lalanne C."/>
            <person name="Gautier V."/>
            <person name="Ament-Velasquez S.L."/>
            <person name="Kruys A."/>
            <person name="Hutchinson M.I."/>
            <person name="Powell A.J."/>
            <person name="Barry K."/>
            <person name="Miller A.N."/>
            <person name="Grigoriev I.V."/>
            <person name="Debuchy R."/>
            <person name="Gladieux P."/>
            <person name="Thoren M.H."/>
            <person name="Johannesson H."/>
        </authorList>
    </citation>
    <scope>NUCLEOTIDE SEQUENCE</scope>
    <source>
        <strain evidence="2">SMH4607-1</strain>
    </source>
</reference>